<evidence type="ECO:0000313" key="5">
    <source>
        <dbReference type="Proteomes" id="UP001556367"/>
    </source>
</evidence>
<dbReference type="EMBL" id="JASNQZ010000001">
    <property type="protein sequence ID" value="KAL0961330.1"/>
    <property type="molecule type" value="Genomic_DNA"/>
</dbReference>
<proteinExistence type="predicted"/>
<gene>
    <name evidence="4" type="ORF">HGRIS_006287</name>
</gene>
<keyword evidence="5" id="KW-1185">Reference proteome</keyword>
<dbReference type="PANTHER" id="PTHR40465:SF1">
    <property type="entry name" value="DUF6534 DOMAIN-CONTAINING PROTEIN"/>
    <property type="match status" value="1"/>
</dbReference>
<reference evidence="5" key="1">
    <citation type="submission" date="2024-06" db="EMBL/GenBank/DDBJ databases">
        <title>Multi-omics analyses provide insights into the biosynthesis of the anticancer antibiotic pleurotin in Hohenbuehelia grisea.</title>
        <authorList>
            <person name="Weaver J.A."/>
            <person name="Alberti F."/>
        </authorList>
    </citation>
    <scope>NUCLEOTIDE SEQUENCE [LARGE SCALE GENOMIC DNA]</scope>
    <source>
        <strain evidence="5">T-177</strain>
    </source>
</reference>
<feature type="region of interest" description="Disordered" evidence="1">
    <location>
        <begin position="353"/>
        <end position="404"/>
    </location>
</feature>
<comment type="caution">
    <text evidence="4">The sequence shown here is derived from an EMBL/GenBank/DDBJ whole genome shotgun (WGS) entry which is preliminary data.</text>
</comment>
<protein>
    <recommendedName>
        <fullName evidence="3">DUF6534 domain-containing protein</fullName>
    </recommendedName>
</protein>
<keyword evidence="2" id="KW-0472">Membrane</keyword>
<feature type="transmembrane region" description="Helical" evidence="2">
    <location>
        <begin position="148"/>
        <end position="167"/>
    </location>
</feature>
<evidence type="ECO:0000259" key="3">
    <source>
        <dbReference type="Pfam" id="PF20152"/>
    </source>
</evidence>
<name>A0ABR3K1Y1_9AGAR</name>
<sequence length="438" mass="48330">MAAAAPYITVTFSTGSSVTSVQHTPILSHTLMGSPAEIAHGYMLIGLLLNMFLYGILTTQVYLYYINYKSDKLWIKLLVSFLYLLDTLDSFFGCFYLYTALIVHFDDPPFLARATWVFSTDPILTGIIASLVQLFFGWRIRTLTGRNWLFSLVIVCAFVGGVGAIVTTIEVLETPNFVDFRNFKAVVILWLVSECLGDIIITTILVIYLNNHKTGFSASDQLVDRIIRLTVQTGLSTSLCAFFDLLFFLLYPNGLHLLFNFPLSKLYTNSLLSTLNSRRSWNLAADHHRTDSSVTFNELSSTQIRRLSKPTSTLTGGPQSLAHSSSVEGALNGSHRGPIFPQTQVFVSVESNQHHDIAPPRMAQTASRRAASLTSANARHDQARSGPDSGDIGTPAPRVSNPAVDERWNLGQGTMDWGDVFGNEGGSMIRQKSARDAV</sequence>
<accession>A0ABR3K1Y1</accession>
<feature type="region of interest" description="Disordered" evidence="1">
    <location>
        <begin position="308"/>
        <end position="334"/>
    </location>
</feature>
<feature type="domain" description="DUF6534" evidence="3">
    <location>
        <begin position="195"/>
        <end position="280"/>
    </location>
</feature>
<feature type="transmembrane region" description="Helical" evidence="2">
    <location>
        <begin position="187"/>
        <end position="209"/>
    </location>
</feature>
<evidence type="ECO:0000313" key="4">
    <source>
        <dbReference type="EMBL" id="KAL0961330.1"/>
    </source>
</evidence>
<evidence type="ECO:0000256" key="1">
    <source>
        <dbReference type="SAM" id="MobiDB-lite"/>
    </source>
</evidence>
<feature type="compositionally biased region" description="Polar residues" evidence="1">
    <location>
        <begin position="308"/>
        <end position="327"/>
    </location>
</feature>
<keyword evidence="2" id="KW-0812">Transmembrane</keyword>
<dbReference type="Proteomes" id="UP001556367">
    <property type="component" value="Unassembled WGS sequence"/>
</dbReference>
<dbReference type="InterPro" id="IPR045339">
    <property type="entry name" value="DUF6534"/>
</dbReference>
<evidence type="ECO:0000256" key="2">
    <source>
        <dbReference type="SAM" id="Phobius"/>
    </source>
</evidence>
<feature type="transmembrane region" description="Helical" evidence="2">
    <location>
        <begin position="110"/>
        <end position="136"/>
    </location>
</feature>
<feature type="transmembrane region" description="Helical" evidence="2">
    <location>
        <begin position="229"/>
        <end position="251"/>
    </location>
</feature>
<organism evidence="4 5">
    <name type="scientific">Hohenbuehelia grisea</name>
    <dbReference type="NCBI Taxonomy" id="104357"/>
    <lineage>
        <taxon>Eukaryota</taxon>
        <taxon>Fungi</taxon>
        <taxon>Dikarya</taxon>
        <taxon>Basidiomycota</taxon>
        <taxon>Agaricomycotina</taxon>
        <taxon>Agaricomycetes</taxon>
        <taxon>Agaricomycetidae</taxon>
        <taxon>Agaricales</taxon>
        <taxon>Pleurotineae</taxon>
        <taxon>Pleurotaceae</taxon>
        <taxon>Hohenbuehelia</taxon>
    </lineage>
</organism>
<dbReference type="Pfam" id="PF20152">
    <property type="entry name" value="DUF6534"/>
    <property type="match status" value="1"/>
</dbReference>
<dbReference type="PANTHER" id="PTHR40465">
    <property type="entry name" value="CHROMOSOME 1, WHOLE GENOME SHOTGUN SEQUENCE"/>
    <property type="match status" value="1"/>
</dbReference>
<keyword evidence="2" id="KW-1133">Transmembrane helix</keyword>
<feature type="transmembrane region" description="Helical" evidence="2">
    <location>
        <begin position="77"/>
        <end position="98"/>
    </location>
</feature>
<feature type="transmembrane region" description="Helical" evidence="2">
    <location>
        <begin position="41"/>
        <end position="65"/>
    </location>
</feature>
<feature type="compositionally biased region" description="Low complexity" evidence="1">
    <location>
        <begin position="363"/>
        <end position="377"/>
    </location>
</feature>